<dbReference type="OrthoDB" id="36432at2"/>
<dbReference type="AlphaFoldDB" id="A0A0E4C870"/>
<dbReference type="STRING" id="690567.965"/>
<keyword evidence="1" id="KW-1133">Transmembrane helix</keyword>
<name>A0A0E4C870_9FIRM</name>
<organism evidence="2 3">
    <name type="scientific">Syntrophomonas zehnderi OL-4</name>
    <dbReference type="NCBI Taxonomy" id="690567"/>
    <lineage>
        <taxon>Bacteria</taxon>
        <taxon>Bacillati</taxon>
        <taxon>Bacillota</taxon>
        <taxon>Clostridia</taxon>
        <taxon>Eubacteriales</taxon>
        <taxon>Syntrophomonadaceae</taxon>
        <taxon>Syntrophomonas</taxon>
    </lineage>
</organism>
<feature type="transmembrane region" description="Helical" evidence="1">
    <location>
        <begin position="16"/>
        <end position="36"/>
    </location>
</feature>
<evidence type="ECO:0000256" key="1">
    <source>
        <dbReference type="SAM" id="Phobius"/>
    </source>
</evidence>
<gene>
    <name evidence="2" type="ORF">965</name>
</gene>
<evidence type="ECO:0000313" key="2">
    <source>
        <dbReference type="EMBL" id="CFX31383.1"/>
    </source>
</evidence>
<protein>
    <submittedName>
        <fullName evidence="2">Type 4 fimbrial biogenesis protein PilX, N-terminal domain</fullName>
    </submittedName>
</protein>
<evidence type="ECO:0000313" key="3">
    <source>
        <dbReference type="Proteomes" id="UP000045545"/>
    </source>
</evidence>
<accession>A0A0E4C870</accession>
<dbReference type="RefSeq" id="WP_046496406.1">
    <property type="nucleotide sequence ID" value="NZ_CGIH01000017.1"/>
</dbReference>
<keyword evidence="1" id="KW-0812">Transmembrane</keyword>
<sequence length="618" mass="70153">MRFKKFANTLKNQQGAALPMVLILMILMFILSVAAYQMSQGNTGIIAIASTSEKALYAAEQGYNRTLWRFNNEKDNFLVIEDDNPDPIQYGNKEYNLYELKPGSNYRINVLVPLVEIEGQTDKVEDNNLRIIRSTGWDKSHPERLRTIEVEVYKKTFTQFVMANDKEEDNSGNPIYWLSDEAVYGPLHTNHTLYVKGYPTFYGPVTYVKGINITPAENLYNPAIFRKGNSQVAETLAFSSSLSSLKAYARIEGQYYNGGRACIHLLENGRYNIRRCAWNNDPNQVRWYYNDAEYRFRPTKDGNPPDLLQTNLWWDREIAAEKADKSSDVMFQKIFRNSDGSIDNSRTENFHSFAAFAATVASMELPANGVIYVDGRTGTNDTNGVNKYHAGLGNVFVSGKLNGRLTIAAANDIYITGHNPCDWSRPEWNSSWYDNTPGVTYQNTGFNQVFEDNEWLYTEITGNGDDMLGLVASNFVNVLHFNWLSQHDKDVRFRGSIGSLFAYKDYCWTFMNINSLPVDNAPKNINLHAAIYSQNESFGFEAHDASIIISKDNANLVGSIAQKYRGPLGISGIILSGGYKKHYTHDPRFLYDSPPHFPNPANSGWESSRWNEIKNHIQ</sequence>
<reference evidence="2 3" key="1">
    <citation type="submission" date="2015-03" db="EMBL/GenBank/DDBJ databases">
        <authorList>
            <person name="Murphy D."/>
        </authorList>
    </citation>
    <scope>NUCLEOTIDE SEQUENCE [LARGE SCALE GENOMIC DNA]</scope>
    <source>
        <strain evidence="2 3">OL-4</strain>
    </source>
</reference>
<keyword evidence="3" id="KW-1185">Reference proteome</keyword>
<proteinExistence type="predicted"/>
<dbReference type="Proteomes" id="UP000045545">
    <property type="component" value="Unassembled WGS sequence"/>
</dbReference>
<keyword evidence="1" id="KW-0472">Membrane</keyword>
<dbReference type="EMBL" id="CGIH01000017">
    <property type="protein sequence ID" value="CFX31383.1"/>
    <property type="molecule type" value="Genomic_DNA"/>
</dbReference>